<dbReference type="RefSeq" id="WP_342692749.1">
    <property type="nucleotide sequence ID" value="NZ_JBCGDP010000016.1"/>
</dbReference>
<dbReference type="Gene3D" id="3.40.1350.10">
    <property type="match status" value="1"/>
</dbReference>
<gene>
    <name evidence="3" type="ORF">WFZ86_15360</name>
</gene>
<dbReference type="Pfam" id="PF17761">
    <property type="entry name" value="DUF1016_N"/>
    <property type="match status" value="2"/>
</dbReference>
<dbReference type="PANTHER" id="PTHR30547:SF5">
    <property type="entry name" value="NUCLEASE YHCG-RELATED"/>
    <property type="match status" value="1"/>
</dbReference>
<feature type="domain" description="YhcG N-terminal" evidence="2">
    <location>
        <begin position="18"/>
        <end position="98"/>
    </location>
</feature>
<organism evidence="3 4">
    <name type="scientific">Flavobacterium polysaccharolyticum</name>
    <dbReference type="NCBI Taxonomy" id="3133148"/>
    <lineage>
        <taxon>Bacteria</taxon>
        <taxon>Pseudomonadati</taxon>
        <taxon>Bacteroidota</taxon>
        <taxon>Flavobacteriia</taxon>
        <taxon>Flavobacteriales</taxon>
        <taxon>Flavobacteriaceae</taxon>
        <taxon>Flavobacterium</taxon>
    </lineage>
</organism>
<reference evidence="3 4" key="1">
    <citation type="submission" date="2024-03" db="EMBL/GenBank/DDBJ databases">
        <title>Two novel species of the genus Flavobacterium exhibiting potentially degradation of complex polysaccharides.</title>
        <authorList>
            <person name="Lian X."/>
        </authorList>
    </citation>
    <scope>NUCLEOTIDE SEQUENCE [LARGE SCALE GENOMIC DNA]</scope>
    <source>
        <strain evidence="3 4">N6</strain>
    </source>
</reference>
<comment type="caution">
    <text evidence="3">The sequence shown here is derived from an EMBL/GenBank/DDBJ whole genome shotgun (WGS) entry which is preliminary data.</text>
</comment>
<dbReference type="Pfam" id="PF06250">
    <property type="entry name" value="YhcG_C"/>
    <property type="match status" value="1"/>
</dbReference>
<dbReference type="PANTHER" id="PTHR30547">
    <property type="entry name" value="UNCHARACTERIZED PROTEIN YHCG-RELATED"/>
    <property type="match status" value="1"/>
</dbReference>
<evidence type="ECO:0000259" key="2">
    <source>
        <dbReference type="Pfam" id="PF17761"/>
    </source>
</evidence>
<feature type="domain" description="YhcG PDDEXK nuclease" evidence="1">
    <location>
        <begin position="218"/>
        <end position="370"/>
    </location>
</feature>
<dbReference type="InterPro" id="IPR041527">
    <property type="entry name" value="YhcG_N"/>
</dbReference>
<dbReference type="InterPro" id="IPR053148">
    <property type="entry name" value="PD-DEXK-like_domain"/>
</dbReference>
<dbReference type="Proteomes" id="UP001468798">
    <property type="component" value="Unassembled WGS sequence"/>
</dbReference>
<name>A0ABU9NRB0_9FLAO</name>
<proteinExistence type="predicted"/>
<protein>
    <submittedName>
        <fullName evidence="3">PDDEXK nuclease domain-containing protein</fullName>
    </submittedName>
</protein>
<evidence type="ECO:0000313" key="4">
    <source>
        <dbReference type="Proteomes" id="UP001468798"/>
    </source>
</evidence>
<feature type="domain" description="YhcG N-terminal" evidence="2">
    <location>
        <begin position="142"/>
        <end position="194"/>
    </location>
</feature>
<accession>A0ABU9NRB0</accession>
<keyword evidence="4" id="KW-1185">Reference proteome</keyword>
<dbReference type="EMBL" id="JBCGDP010000016">
    <property type="protein sequence ID" value="MEM0577883.1"/>
    <property type="molecule type" value="Genomic_DNA"/>
</dbReference>
<dbReference type="InterPro" id="IPR009362">
    <property type="entry name" value="YhcG_C"/>
</dbReference>
<evidence type="ECO:0000313" key="3">
    <source>
        <dbReference type="EMBL" id="MEM0577883.1"/>
    </source>
</evidence>
<dbReference type="InterPro" id="IPR011856">
    <property type="entry name" value="tRNA_endonuc-like_dom_sf"/>
</dbReference>
<sequence length="380" mass="44793">MQEIQNLVAVINETQTYFRQQAQKQVNIGLTLRNWLIGYYIVEYEQKGKDRAVYGENLYKEIANRCKHIKGMSKSNLYIYKTFYQLYPNIFQTVSGKLYINDLQRNTILQTVSGKLIAEQNQAENNEIVILQSPSKKSILDIEKSINHLSFSHFIELIKQDNDAKRDFYEWQSIENSWSVRELQRAVNSMLFEQTGLSFDKEQVIKNQQKQLPLVAEDFFKNPYVLDFLELKQETSYSESDLEQAIIDHLQRFLIELSKGFCFEARQKRITFDNTHYFIDLVFYHRILKCNIIIDLKLGEFTHADSGQMNVYLNYYNENEKQENDNPPIGLILCAGKNESLVKYATANLTQQVFVSKYLINLPNENELRKIIEEEQNKFK</sequence>
<evidence type="ECO:0000259" key="1">
    <source>
        <dbReference type="Pfam" id="PF06250"/>
    </source>
</evidence>